<feature type="compositionally biased region" description="Polar residues" evidence="2">
    <location>
        <begin position="228"/>
        <end position="240"/>
    </location>
</feature>
<dbReference type="PANTHER" id="PTHR37558">
    <property type="entry name" value="HTH CENPB-TYPE DOMAIN-CONTAINING PROTEIN"/>
    <property type="match status" value="1"/>
</dbReference>
<name>A0AAN9WV21_9ORTH</name>
<sequence length="524" mass="58337">MENPECTLLSVVKVEEDLKEFKQEPVDDAELEFVQVEDALSLDEASFEQGTADDSRDALAMFSGDELVRSDCSLSSSKGDIGQRRRLRFSEADDMVLLRRVAALNPYKCSALWKDVTQMVAVRTGKNFSVRSIREHTDLLMNTYSLRGMEACLKRAPCDMREKKKQLLQKVLEIWKKDSHPAKSSTSSKRPGKELLADNHLEHLGERGDVEADNSNLDPISDFPIAKSSPSQPITSNEQMSAVSKTPSISLLIPQQNSPVKLHYSTPASSVTYPPLLASGLPPNIQQLALSARMGLQKLAVPSAFPFPGWGRPVLSKLVTAPPSRNSPLDPVADSILPDQPLPLVSKSSPAPPTSPVPVKVDQCTSPIPSLSGVPTINDAVAASDNPIASRTLPLDDSTELGNQATAAVSMRPERNSDCTVKKRGPRTSSILRARLHFLQVRHRDEYGLRVKELNLRKQRLALEARKLDLEERKVQLEEEKWKVEKKEREEKLLLIAEERQNKMALERRQQSMIDILLELKKKE</sequence>
<proteinExistence type="predicted"/>
<keyword evidence="4" id="KW-1185">Reference proteome</keyword>
<organism evidence="3 4">
    <name type="scientific">Gryllus longicercus</name>
    <dbReference type="NCBI Taxonomy" id="2509291"/>
    <lineage>
        <taxon>Eukaryota</taxon>
        <taxon>Metazoa</taxon>
        <taxon>Ecdysozoa</taxon>
        <taxon>Arthropoda</taxon>
        <taxon>Hexapoda</taxon>
        <taxon>Insecta</taxon>
        <taxon>Pterygota</taxon>
        <taxon>Neoptera</taxon>
        <taxon>Polyneoptera</taxon>
        <taxon>Orthoptera</taxon>
        <taxon>Ensifera</taxon>
        <taxon>Gryllidea</taxon>
        <taxon>Grylloidea</taxon>
        <taxon>Gryllidae</taxon>
        <taxon>Gryllinae</taxon>
        <taxon>Gryllus</taxon>
    </lineage>
</organism>
<feature type="coiled-coil region" evidence="1">
    <location>
        <begin position="451"/>
        <end position="509"/>
    </location>
</feature>
<dbReference type="Proteomes" id="UP001378592">
    <property type="component" value="Unassembled WGS sequence"/>
</dbReference>
<feature type="region of interest" description="Disordered" evidence="2">
    <location>
        <begin position="325"/>
        <end position="360"/>
    </location>
</feature>
<dbReference type="EMBL" id="JAZDUA010000005">
    <property type="protein sequence ID" value="KAK7874053.1"/>
    <property type="molecule type" value="Genomic_DNA"/>
</dbReference>
<feature type="region of interest" description="Disordered" evidence="2">
    <location>
        <begin position="205"/>
        <end position="240"/>
    </location>
</feature>
<dbReference type="PANTHER" id="PTHR37558:SF1">
    <property type="entry name" value="HTH CENPB-TYPE DOMAIN-CONTAINING PROTEIN"/>
    <property type="match status" value="1"/>
</dbReference>
<evidence type="ECO:0000256" key="1">
    <source>
        <dbReference type="SAM" id="Coils"/>
    </source>
</evidence>
<keyword evidence="1" id="KW-0175">Coiled coil</keyword>
<reference evidence="3 4" key="1">
    <citation type="submission" date="2024-03" db="EMBL/GenBank/DDBJ databases">
        <title>The genome assembly and annotation of the cricket Gryllus longicercus Weissman &amp; Gray.</title>
        <authorList>
            <person name="Szrajer S."/>
            <person name="Gray D."/>
            <person name="Ylla G."/>
        </authorList>
    </citation>
    <scope>NUCLEOTIDE SEQUENCE [LARGE SCALE GENOMIC DNA]</scope>
    <source>
        <strain evidence="3">DAG 2021-001</strain>
        <tissue evidence="3">Whole body minus gut</tissue>
    </source>
</reference>
<comment type="caution">
    <text evidence="3">The sequence shown here is derived from an EMBL/GenBank/DDBJ whole genome shotgun (WGS) entry which is preliminary data.</text>
</comment>
<dbReference type="AlphaFoldDB" id="A0AAN9WV21"/>
<evidence type="ECO:0000256" key="2">
    <source>
        <dbReference type="SAM" id="MobiDB-lite"/>
    </source>
</evidence>
<evidence type="ECO:0000313" key="3">
    <source>
        <dbReference type="EMBL" id="KAK7874053.1"/>
    </source>
</evidence>
<accession>A0AAN9WV21</accession>
<gene>
    <name evidence="3" type="ORF">R5R35_004603</name>
</gene>
<protein>
    <submittedName>
        <fullName evidence="3">Uncharacterized protein</fullName>
    </submittedName>
</protein>
<evidence type="ECO:0000313" key="4">
    <source>
        <dbReference type="Proteomes" id="UP001378592"/>
    </source>
</evidence>